<gene>
    <name evidence="3" type="ORF">ABS770_14980</name>
    <name evidence="2" type="ORF">QO001_003873</name>
</gene>
<evidence type="ECO:0000313" key="5">
    <source>
        <dbReference type="Proteomes" id="UP001432995"/>
    </source>
</evidence>
<dbReference type="Proteomes" id="UP001223420">
    <property type="component" value="Unassembled WGS sequence"/>
</dbReference>
<evidence type="ECO:0000256" key="1">
    <source>
        <dbReference type="SAM" id="MobiDB-lite"/>
    </source>
</evidence>
<evidence type="ECO:0000313" key="3">
    <source>
        <dbReference type="EMBL" id="MER2289572.1"/>
    </source>
</evidence>
<organism evidence="2 4">
    <name type="scientific">Methylobacterium brachiatum</name>
    <dbReference type="NCBI Taxonomy" id="269660"/>
    <lineage>
        <taxon>Bacteria</taxon>
        <taxon>Pseudomonadati</taxon>
        <taxon>Pseudomonadota</taxon>
        <taxon>Alphaproteobacteria</taxon>
        <taxon>Hyphomicrobiales</taxon>
        <taxon>Methylobacteriaceae</taxon>
        <taxon>Methylobacterium</taxon>
    </lineage>
</organism>
<evidence type="ECO:0000313" key="2">
    <source>
        <dbReference type="EMBL" id="MDQ0544937.1"/>
    </source>
</evidence>
<reference evidence="3" key="2">
    <citation type="submission" date="2024-06" db="EMBL/GenBank/DDBJ databases">
        <authorList>
            <person name="Campbell A.G."/>
        </authorList>
    </citation>
    <scope>NUCLEOTIDE SEQUENCE</scope>
    <source>
        <strain evidence="3">EM17</strain>
    </source>
</reference>
<feature type="compositionally biased region" description="Basic residues" evidence="1">
    <location>
        <begin position="103"/>
        <end position="115"/>
    </location>
</feature>
<feature type="compositionally biased region" description="Low complexity" evidence="1">
    <location>
        <begin position="47"/>
        <end position="63"/>
    </location>
</feature>
<protein>
    <submittedName>
        <fullName evidence="2">Uncharacterized protein</fullName>
    </submittedName>
</protein>
<dbReference type="EMBL" id="JAUSWL010000006">
    <property type="protein sequence ID" value="MDQ0544937.1"/>
    <property type="molecule type" value="Genomic_DNA"/>
</dbReference>
<dbReference type="EMBL" id="JBELQD010000015">
    <property type="protein sequence ID" value="MER2289572.1"/>
    <property type="molecule type" value="Genomic_DNA"/>
</dbReference>
<feature type="region of interest" description="Disordered" evidence="1">
    <location>
        <begin position="44"/>
        <end position="65"/>
    </location>
</feature>
<accession>A0AAJ1TWU1</accession>
<feature type="region of interest" description="Disordered" evidence="1">
    <location>
        <begin position="103"/>
        <end position="183"/>
    </location>
</feature>
<comment type="caution">
    <text evidence="2">The sequence shown here is derived from an EMBL/GenBank/DDBJ whole genome shotgun (WGS) entry which is preliminary data.</text>
</comment>
<feature type="compositionally biased region" description="Low complexity" evidence="1">
    <location>
        <begin position="121"/>
        <end position="134"/>
    </location>
</feature>
<dbReference type="RefSeq" id="WP_230368237.1">
    <property type="nucleotide sequence ID" value="NZ_JAJALK010000024.1"/>
</dbReference>
<dbReference type="Proteomes" id="UP001432995">
    <property type="component" value="Unassembled WGS sequence"/>
</dbReference>
<name>A0AAJ1TWU1_9HYPH</name>
<sequence length="183" mass="20040">MKRRSARPFTVEVKNTRPSRVALADTTTRPRENQTLWWDLPTETAEKPAVAQPAPAAPVASAPPEAPARRVLPSLMPMFTTEDEPDTAVDEAPSIERLPRVRRAKVAAKPATKRAPKAEAARPIFTPAPAVSRPAPAPSAPVPARAAVNQPAAMPTRAIRLSRQADTLKAGERWKRRLPRHLW</sequence>
<keyword evidence="5" id="KW-1185">Reference proteome</keyword>
<proteinExistence type="predicted"/>
<evidence type="ECO:0000313" key="4">
    <source>
        <dbReference type="Proteomes" id="UP001223420"/>
    </source>
</evidence>
<feature type="compositionally biased region" description="Basic residues" evidence="1">
    <location>
        <begin position="174"/>
        <end position="183"/>
    </location>
</feature>
<dbReference type="AlphaFoldDB" id="A0AAJ1TWU1"/>
<reference evidence="2" key="1">
    <citation type="submission" date="2023-07" db="EMBL/GenBank/DDBJ databases">
        <title>Genomic Encyclopedia of Type Strains, Phase IV (KMG-IV): sequencing the most valuable type-strain genomes for metagenomic binning, comparative biology and taxonomic classification.</title>
        <authorList>
            <person name="Goeker M."/>
        </authorList>
    </citation>
    <scope>NUCLEOTIDE SEQUENCE</scope>
    <source>
        <strain evidence="2">DSM 19569</strain>
    </source>
</reference>